<evidence type="ECO:0000313" key="1">
    <source>
        <dbReference type="EMBL" id="RJG22548.1"/>
    </source>
</evidence>
<organism evidence="1 2">
    <name type="scientific">Massilia cavernae</name>
    <dbReference type="NCBI Taxonomy" id="2320864"/>
    <lineage>
        <taxon>Bacteria</taxon>
        <taxon>Pseudomonadati</taxon>
        <taxon>Pseudomonadota</taxon>
        <taxon>Betaproteobacteria</taxon>
        <taxon>Burkholderiales</taxon>
        <taxon>Oxalobacteraceae</taxon>
        <taxon>Telluria group</taxon>
        <taxon>Massilia</taxon>
    </lineage>
</organism>
<keyword evidence="2" id="KW-1185">Reference proteome</keyword>
<dbReference type="Proteomes" id="UP000284006">
    <property type="component" value="Unassembled WGS sequence"/>
</dbReference>
<dbReference type="AlphaFoldDB" id="A0A418Y621"/>
<dbReference type="PANTHER" id="PTHR36931">
    <property type="entry name" value="UPF0153 PROTEIN YEIW"/>
    <property type="match status" value="1"/>
</dbReference>
<dbReference type="RefSeq" id="WP_119809801.1">
    <property type="nucleotide sequence ID" value="NZ_QYUP01000057.1"/>
</dbReference>
<accession>A0A418Y621</accession>
<name>A0A418Y621_9BURK</name>
<sequence>MNCRDNCGACCTSPSITSPIPGMPGGKPAGVRCVQLGDDNRCRIFGKPERPPFCAGLQPSEEMCGDSREMAIRWLTELELATAPV</sequence>
<dbReference type="InterPro" id="IPR005358">
    <property type="entry name" value="Puta_zinc/iron-chelating_dom"/>
</dbReference>
<gene>
    <name evidence="1" type="ORF">D3872_05185</name>
</gene>
<dbReference type="InterPro" id="IPR052572">
    <property type="entry name" value="UPF0153_domain"/>
</dbReference>
<proteinExistence type="predicted"/>
<dbReference type="Pfam" id="PF03692">
    <property type="entry name" value="CxxCxxCC"/>
    <property type="match status" value="1"/>
</dbReference>
<dbReference type="PANTHER" id="PTHR36931:SF1">
    <property type="entry name" value="UPF0153 PROTEIN YEIW"/>
    <property type="match status" value="1"/>
</dbReference>
<dbReference type="OrthoDB" id="9803986at2"/>
<protein>
    <submittedName>
        <fullName evidence="1">YkgJ family cysteine cluster protein</fullName>
    </submittedName>
</protein>
<reference evidence="1 2" key="1">
    <citation type="submission" date="2018-09" db="EMBL/GenBank/DDBJ databases">
        <authorList>
            <person name="Zhu H."/>
        </authorList>
    </citation>
    <scope>NUCLEOTIDE SEQUENCE [LARGE SCALE GENOMIC DNA]</scope>
    <source>
        <strain evidence="1 2">K1S02-61</strain>
    </source>
</reference>
<comment type="caution">
    <text evidence="1">The sequence shown here is derived from an EMBL/GenBank/DDBJ whole genome shotgun (WGS) entry which is preliminary data.</text>
</comment>
<evidence type="ECO:0000313" key="2">
    <source>
        <dbReference type="Proteomes" id="UP000284006"/>
    </source>
</evidence>
<dbReference type="EMBL" id="QYUP01000057">
    <property type="protein sequence ID" value="RJG22548.1"/>
    <property type="molecule type" value="Genomic_DNA"/>
</dbReference>